<reference evidence="7 8" key="1">
    <citation type="submission" date="2023-04" db="EMBL/GenBank/DDBJ databases">
        <title>A novel bacteria isolated from coastal sediment.</title>
        <authorList>
            <person name="Liu X.-J."/>
            <person name="Du Z.-J."/>
        </authorList>
    </citation>
    <scope>NUCLEOTIDE SEQUENCE [LARGE SCALE GENOMIC DNA]</scope>
    <source>
        <strain evidence="7 8">SDUM461004</strain>
    </source>
</reference>
<dbReference type="NCBIfam" id="TIGR01697">
    <property type="entry name" value="PNPH-PUNA-XAPA"/>
    <property type="match status" value="1"/>
</dbReference>
<dbReference type="EMBL" id="JARXIC010000004">
    <property type="protein sequence ID" value="MDQ8193562.1"/>
    <property type="molecule type" value="Genomic_DNA"/>
</dbReference>
<dbReference type="PIRSF" id="PIRSF000477">
    <property type="entry name" value="PurNPase"/>
    <property type="match status" value="1"/>
</dbReference>
<keyword evidence="8" id="KW-1185">Reference proteome</keyword>
<dbReference type="NCBIfam" id="TIGR01700">
    <property type="entry name" value="PNPH"/>
    <property type="match status" value="1"/>
</dbReference>
<evidence type="ECO:0000256" key="5">
    <source>
        <dbReference type="PIRNR" id="PIRNR000477"/>
    </source>
</evidence>
<gene>
    <name evidence="7" type="ORF">QEH59_03950</name>
</gene>
<feature type="domain" description="Nucleoside phosphorylase" evidence="6">
    <location>
        <begin position="17"/>
        <end position="260"/>
    </location>
</feature>
<evidence type="ECO:0000256" key="4">
    <source>
        <dbReference type="ARBA" id="ARBA00022679"/>
    </source>
</evidence>
<comment type="caution">
    <text evidence="7">The sequence shown here is derived from an EMBL/GenBank/DDBJ whole genome shotgun (WGS) entry which is preliminary data.</text>
</comment>
<comment type="similarity">
    <text evidence="2 5">Belongs to the PNP/MTAP phosphorylase family.</text>
</comment>
<evidence type="ECO:0000256" key="3">
    <source>
        <dbReference type="ARBA" id="ARBA00022676"/>
    </source>
</evidence>
<dbReference type="SUPFAM" id="SSF53167">
    <property type="entry name" value="Purine and uridine phosphorylases"/>
    <property type="match status" value="1"/>
</dbReference>
<dbReference type="Proteomes" id="UP001243717">
    <property type="component" value="Unassembled WGS sequence"/>
</dbReference>
<comment type="pathway">
    <text evidence="1 5">Purine metabolism; purine nucleoside salvage.</text>
</comment>
<dbReference type="PANTHER" id="PTHR11904:SF9">
    <property type="entry name" value="PURINE NUCLEOSIDE PHOSPHORYLASE-RELATED"/>
    <property type="match status" value="1"/>
</dbReference>
<dbReference type="GO" id="GO:0004731">
    <property type="term" value="F:purine-nucleoside phosphorylase activity"/>
    <property type="evidence" value="ECO:0007669"/>
    <property type="project" value="UniProtKB-EC"/>
</dbReference>
<dbReference type="InterPro" id="IPR011268">
    <property type="entry name" value="Purine_phosphorylase"/>
</dbReference>
<dbReference type="InterPro" id="IPR011270">
    <property type="entry name" value="Pur_Nuc_Pase_Ino/Guo-sp"/>
</dbReference>
<evidence type="ECO:0000256" key="2">
    <source>
        <dbReference type="ARBA" id="ARBA00006751"/>
    </source>
</evidence>
<dbReference type="EC" id="2.4.2.1" evidence="5"/>
<proteinExistence type="inferred from homology"/>
<evidence type="ECO:0000256" key="1">
    <source>
        <dbReference type="ARBA" id="ARBA00005058"/>
    </source>
</evidence>
<evidence type="ECO:0000313" key="7">
    <source>
        <dbReference type="EMBL" id="MDQ8193562.1"/>
    </source>
</evidence>
<organism evidence="7 8">
    <name type="scientific">Thalassobacterium sedimentorum</name>
    <dbReference type="NCBI Taxonomy" id="3041258"/>
    <lineage>
        <taxon>Bacteria</taxon>
        <taxon>Pseudomonadati</taxon>
        <taxon>Verrucomicrobiota</taxon>
        <taxon>Opitutia</taxon>
        <taxon>Puniceicoccales</taxon>
        <taxon>Coraliomargaritaceae</taxon>
        <taxon>Thalassobacterium</taxon>
    </lineage>
</organism>
<name>A0ABU1AFF6_9BACT</name>
<dbReference type="PANTHER" id="PTHR11904">
    <property type="entry name" value="METHYLTHIOADENOSINE/PURINE NUCLEOSIDE PHOSPHORYLASE"/>
    <property type="match status" value="1"/>
</dbReference>
<comment type="function">
    <text evidence="5">The purine nucleoside phosphorylases catalyze the phosphorolytic breakdown of the N-glycosidic bond in the beta-(deoxy)ribonucleoside molecules, with the formation of the corresponding free purine bases and pentose-1-phosphate.</text>
</comment>
<evidence type="ECO:0000313" key="8">
    <source>
        <dbReference type="Proteomes" id="UP001243717"/>
    </source>
</evidence>
<dbReference type="Gene3D" id="3.40.50.1580">
    <property type="entry name" value="Nucleoside phosphorylase domain"/>
    <property type="match status" value="1"/>
</dbReference>
<dbReference type="InterPro" id="IPR000845">
    <property type="entry name" value="Nucleoside_phosphorylase_d"/>
</dbReference>
<protein>
    <recommendedName>
        <fullName evidence="5">Purine nucleoside phosphorylase</fullName>
        <ecNumber evidence="5">2.4.2.1</ecNumber>
    </recommendedName>
    <alternativeName>
        <fullName evidence="5">Inosine-guanosine phosphorylase</fullName>
    </alternativeName>
</protein>
<dbReference type="CDD" id="cd09009">
    <property type="entry name" value="PNP-EcPNPII_like"/>
    <property type="match status" value="1"/>
</dbReference>
<accession>A0ABU1AFF6</accession>
<keyword evidence="3 5" id="KW-0328">Glycosyltransferase</keyword>
<dbReference type="NCBIfam" id="NF006054">
    <property type="entry name" value="PRK08202.1"/>
    <property type="match status" value="1"/>
</dbReference>
<dbReference type="Pfam" id="PF01048">
    <property type="entry name" value="PNP_UDP_1"/>
    <property type="match status" value="1"/>
</dbReference>
<keyword evidence="4 5" id="KW-0808">Transferase</keyword>
<sequence length="265" mass="28777">MKLPELPQELTDFQPEIALILGSGLGFFADDRIEVLGRLPYTEIAGFPVSTVPGHAGQFVFGTLEGKRVLCMQGRFHFYEGYTMSELTLPIRLMHRMGVHTLFVTNAAGGINRDYVPGDFMLLSDHINFLGTNPLIGWQGDAGVRFPDMTEVYNGALRAKIREWALAQRVDLKEGVYLATTGPSFETPAEIRAFAALGADAVGMSTVPEAIVARKFGMRVLGISCITNAAAGISETELSHEEVAETADRVRVQFADLLAAGVQLA</sequence>
<dbReference type="InterPro" id="IPR035994">
    <property type="entry name" value="Nucleoside_phosphorylase_sf"/>
</dbReference>
<evidence type="ECO:0000259" key="6">
    <source>
        <dbReference type="Pfam" id="PF01048"/>
    </source>
</evidence>